<comment type="caution">
    <text evidence="2">The sequence shown here is derived from an EMBL/GenBank/DDBJ whole genome shotgun (WGS) entry which is preliminary data.</text>
</comment>
<dbReference type="RefSeq" id="WP_239162149.1">
    <property type="nucleotide sequence ID" value="NZ_BOOA01000075.1"/>
</dbReference>
<protein>
    <recommendedName>
        <fullName evidence="4">YtxH domain-containing protein</fullName>
    </recommendedName>
</protein>
<reference evidence="2" key="1">
    <citation type="submission" date="2021-01" db="EMBL/GenBank/DDBJ databases">
        <title>Whole genome shotgun sequence of Acrocarpospora phusangensis NBRC 108782.</title>
        <authorList>
            <person name="Komaki H."/>
            <person name="Tamura T."/>
        </authorList>
    </citation>
    <scope>NUCLEOTIDE SEQUENCE</scope>
    <source>
        <strain evidence="2">NBRC 108782</strain>
    </source>
</reference>
<dbReference type="Proteomes" id="UP000640052">
    <property type="component" value="Unassembled WGS sequence"/>
</dbReference>
<organism evidence="2 3">
    <name type="scientific">Acrocarpospora phusangensis</name>
    <dbReference type="NCBI Taxonomy" id="1070424"/>
    <lineage>
        <taxon>Bacteria</taxon>
        <taxon>Bacillati</taxon>
        <taxon>Actinomycetota</taxon>
        <taxon>Actinomycetes</taxon>
        <taxon>Streptosporangiales</taxon>
        <taxon>Streptosporangiaceae</taxon>
        <taxon>Acrocarpospora</taxon>
    </lineage>
</organism>
<name>A0A919UN93_9ACTN</name>
<evidence type="ECO:0000256" key="1">
    <source>
        <dbReference type="SAM" id="MobiDB-lite"/>
    </source>
</evidence>
<evidence type="ECO:0000313" key="3">
    <source>
        <dbReference type="Proteomes" id="UP000640052"/>
    </source>
</evidence>
<accession>A0A919UN93</accession>
<evidence type="ECO:0000313" key="2">
    <source>
        <dbReference type="EMBL" id="GIH28246.1"/>
    </source>
</evidence>
<keyword evidence="3" id="KW-1185">Reference proteome</keyword>
<evidence type="ECO:0008006" key="4">
    <source>
        <dbReference type="Google" id="ProtNLM"/>
    </source>
</evidence>
<gene>
    <name evidence="2" type="ORF">Aph01nite_65560</name>
</gene>
<dbReference type="EMBL" id="BOOA01000075">
    <property type="protein sequence ID" value="GIH28246.1"/>
    <property type="molecule type" value="Genomic_DNA"/>
</dbReference>
<proteinExistence type="predicted"/>
<feature type="compositionally biased region" description="Basic and acidic residues" evidence="1">
    <location>
        <begin position="62"/>
        <end position="86"/>
    </location>
</feature>
<sequence>MRRKMLFVAGLGVGYVLGTRAGRERYEQLKGAAQRVADNPRVQEAAGLLGARVSRAANAAKDLADDKLGDKSPFRGRAEHREREKVTSPTGWPESDIDRVT</sequence>
<dbReference type="AlphaFoldDB" id="A0A919UN93"/>
<feature type="region of interest" description="Disordered" evidence="1">
    <location>
        <begin position="61"/>
        <end position="101"/>
    </location>
</feature>